<organism evidence="3 4">
    <name type="scientific">Phaeodactylum tricornutum (strain CCAP 1055/1)</name>
    <dbReference type="NCBI Taxonomy" id="556484"/>
    <lineage>
        <taxon>Eukaryota</taxon>
        <taxon>Sar</taxon>
        <taxon>Stramenopiles</taxon>
        <taxon>Ochrophyta</taxon>
        <taxon>Bacillariophyta</taxon>
        <taxon>Bacillariophyceae</taxon>
        <taxon>Bacillariophycidae</taxon>
        <taxon>Naviculales</taxon>
        <taxon>Phaeodactylaceae</taxon>
        <taxon>Phaeodactylum</taxon>
    </lineage>
</organism>
<reference evidence="3 4" key="1">
    <citation type="journal article" date="2008" name="Nature">
        <title>The Phaeodactylum genome reveals the evolutionary history of diatom genomes.</title>
        <authorList>
            <person name="Bowler C."/>
            <person name="Allen A.E."/>
            <person name="Badger J.H."/>
            <person name="Grimwood J."/>
            <person name="Jabbari K."/>
            <person name="Kuo A."/>
            <person name="Maheswari U."/>
            <person name="Martens C."/>
            <person name="Maumus F."/>
            <person name="Otillar R.P."/>
            <person name="Rayko E."/>
            <person name="Salamov A."/>
            <person name="Vandepoele K."/>
            <person name="Beszteri B."/>
            <person name="Gruber A."/>
            <person name="Heijde M."/>
            <person name="Katinka M."/>
            <person name="Mock T."/>
            <person name="Valentin K."/>
            <person name="Verret F."/>
            <person name="Berges J.A."/>
            <person name="Brownlee C."/>
            <person name="Cadoret J.P."/>
            <person name="Chiovitti A."/>
            <person name="Choi C.J."/>
            <person name="Coesel S."/>
            <person name="De Martino A."/>
            <person name="Detter J.C."/>
            <person name="Durkin C."/>
            <person name="Falciatore A."/>
            <person name="Fournet J."/>
            <person name="Haruta M."/>
            <person name="Huysman M.J."/>
            <person name="Jenkins B.D."/>
            <person name="Jiroutova K."/>
            <person name="Jorgensen R.E."/>
            <person name="Joubert Y."/>
            <person name="Kaplan A."/>
            <person name="Kroger N."/>
            <person name="Kroth P.G."/>
            <person name="La Roche J."/>
            <person name="Lindquist E."/>
            <person name="Lommer M."/>
            <person name="Martin-Jezequel V."/>
            <person name="Lopez P.J."/>
            <person name="Lucas S."/>
            <person name="Mangogna M."/>
            <person name="McGinnis K."/>
            <person name="Medlin L.K."/>
            <person name="Montsant A."/>
            <person name="Oudot-Le Secq M.P."/>
            <person name="Napoli C."/>
            <person name="Obornik M."/>
            <person name="Parker M.S."/>
            <person name="Petit J.L."/>
            <person name="Porcel B.M."/>
            <person name="Poulsen N."/>
            <person name="Robison M."/>
            <person name="Rychlewski L."/>
            <person name="Rynearson T.A."/>
            <person name="Schmutz J."/>
            <person name="Shapiro H."/>
            <person name="Siaut M."/>
            <person name="Stanley M."/>
            <person name="Sussman M.R."/>
            <person name="Taylor A.R."/>
            <person name="Vardi A."/>
            <person name="von Dassow P."/>
            <person name="Vyverman W."/>
            <person name="Willis A."/>
            <person name="Wyrwicz L.S."/>
            <person name="Rokhsar D.S."/>
            <person name="Weissenbach J."/>
            <person name="Armbrust E.V."/>
            <person name="Green B.R."/>
            <person name="Van de Peer Y."/>
            <person name="Grigoriev I.V."/>
        </authorList>
    </citation>
    <scope>NUCLEOTIDE SEQUENCE [LARGE SCALE GENOMIC DNA]</scope>
    <source>
        <strain evidence="3 4">CCAP 1055/1</strain>
    </source>
</reference>
<dbReference type="InParanoid" id="B7FXY2"/>
<proteinExistence type="predicted"/>
<feature type="compositionally biased region" description="Basic and acidic residues" evidence="2">
    <location>
        <begin position="449"/>
        <end position="459"/>
    </location>
</feature>
<accession>B7FXY2</accession>
<evidence type="ECO:0000313" key="3">
    <source>
        <dbReference type="EMBL" id="EEC48829.1"/>
    </source>
</evidence>
<evidence type="ECO:0000256" key="1">
    <source>
        <dbReference type="SAM" id="Coils"/>
    </source>
</evidence>
<dbReference type="GeneID" id="7200595"/>
<feature type="compositionally biased region" description="Polar residues" evidence="2">
    <location>
        <begin position="397"/>
        <end position="412"/>
    </location>
</feature>
<gene>
    <name evidence="3" type="ORF">PHATRDRAFT_35237</name>
</gene>
<dbReference type="PaxDb" id="2850-Phatr35237"/>
<feature type="coiled-coil region" evidence="1">
    <location>
        <begin position="147"/>
        <end position="174"/>
    </location>
</feature>
<dbReference type="EMBL" id="CM000610">
    <property type="protein sequence ID" value="EEC48829.1"/>
    <property type="molecule type" value="Genomic_DNA"/>
</dbReference>
<dbReference type="KEGG" id="pti:PHATRDRAFT_35237"/>
<evidence type="ECO:0000313" key="4">
    <source>
        <dbReference type="Proteomes" id="UP000000759"/>
    </source>
</evidence>
<feature type="compositionally biased region" description="Basic and acidic residues" evidence="2">
    <location>
        <begin position="471"/>
        <end position="501"/>
    </location>
</feature>
<feature type="region of interest" description="Disordered" evidence="2">
    <location>
        <begin position="397"/>
        <end position="503"/>
    </location>
</feature>
<reference evidence="4" key="2">
    <citation type="submission" date="2008-08" db="EMBL/GenBank/DDBJ databases">
        <authorList>
            <consortium name="Diatom Consortium"/>
            <person name="Grigoriev I."/>
            <person name="Grimwood J."/>
            <person name="Kuo A."/>
            <person name="Otillar R.P."/>
            <person name="Salamov A."/>
            <person name="Detter J.C."/>
            <person name="Lindquist E."/>
            <person name="Shapiro H."/>
            <person name="Lucas S."/>
            <person name="Glavina del Rio T."/>
            <person name="Pitluck S."/>
            <person name="Rokhsar D."/>
            <person name="Bowler C."/>
        </authorList>
    </citation>
    <scope>GENOME REANNOTATION</scope>
    <source>
        <strain evidence="4">CCAP 1055/1</strain>
    </source>
</reference>
<name>B7FXY2_PHATC</name>
<protein>
    <submittedName>
        <fullName evidence="3">Uncharacterized protein</fullName>
    </submittedName>
</protein>
<sequence>MSDIAPNNPTIDDAFNAVVVDGTVQANVAPVIEHPNVANENPVFPIVVNHYDNLLAMTGMNIGTRKALVSEGFGSMSSLVRLTTKDLDSLVDMMNKQHRGKSFKSTYPPGTADNEKEIHIGFNSKSTLSVIIHWAERLKRLGKEVRAEDYTSEVDQLARDRMEEEKEIREVAKTQTPVKPTPLKDMTKWRSFFENWNQYMSCCRGPSLTPLTYVYRTQEEPETAPLEDYDDMDAYLVAQTILSGPKFVIDNKRVFDEFKEAITTTGPGWAFIKEFNKGKNGRAAILKLKAQAEGTLNESIRRDDAIKILSTTTYSGPSRNWNIDTLLQKFQYAVSELVEIDGASLPDGQLVTYLVQALKDPSLSYVRDTIRTNATYRNSFHEAQLFVKTFVSSSSIKTETTPRQINDVQTSNGGSGGGKSGGGGKGGSKSGAIKGPVLARSYSPGEWKSLTKEQQEKVKSMRSKKKQVSKPSEEKERSVDSVSREDTAGIKEDHANDKSQPIDDAAGLQFGRGAHKKSVGFVMDKASPSGNGAKKQKLFIGDVNSGSNHHIGARCELDSHADTCVAGANTILISDSQKSVTVRPFSGEYLAMTNIPIGTVATAYTVPDDGRVVILIINQALYFGDRLKNTLLTPNQMRDYGIEVDDAPRQYVAGSQHSLYVPDSNLRIPLQLRGIFLFLESRKPTQQEMDECEHIVLTSDAPWEPCSVEFANREQEAVRSDRRVSLVDSGGNSTGQVHYIAYPSDTRTVAAAQRVLETFRSLTEIEFCETKLVDRLIACVNVASDDHCGDGLDGRADPDVYPASDDFIRVVSGMTQWQNRAEGEIREIKKSVRHRLQASRAPKRLWCFCTEWVSAVRRLTALSLPALNGRVATELLEGETPDISEYAQFDWYEPVWFIDPTSSFPEPKRKLGRWIGVASDVGQAMTFWILPKSCSPIARSLVARVDPDVSCTDEFKADLAMLDLSIDNKIGNNKTAEQNKEIDSSLGNLVSGPADDLFEKVANKEFYPLEEAAEKAEADDFTPESMDEYLTAELGSAMPTETLWGLGTATQF</sequence>
<feature type="compositionally biased region" description="Gly residues" evidence="2">
    <location>
        <begin position="413"/>
        <end position="429"/>
    </location>
</feature>
<keyword evidence="1" id="KW-0175">Coiled coil</keyword>
<dbReference type="AlphaFoldDB" id="B7FXY2"/>
<dbReference type="OrthoDB" id="413361at2759"/>
<keyword evidence="4" id="KW-1185">Reference proteome</keyword>
<dbReference type="Proteomes" id="UP000000759">
    <property type="component" value="Chromosome 7"/>
</dbReference>
<evidence type="ECO:0000256" key="2">
    <source>
        <dbReference type="SAM" id="MobiDB-lite"/>
    </source>
</evidence>
<dbReference type="RefSeq" id="XP_002179843.1">
    <property type="nucleotide sequence ID" value="XM_002179807.1"/>
</dbReference>